<dbReference type="AlphaFoldDB" id="A0A382R528"/>
<accession>A0A382R528</accession>
<dbReference type="Pfam" id="PF20581">
    <property type="entry name" value="DUF6785"/>
    <property type="match status" value="1"/>
</dbReference>
<feature type="transmembrane region" description="Helical" evidence="1">
    <location>
        <begin position="29"/>
        <end position="48"/>
    </location>
</feature>
<evidence type="ECO:0000256" key="1">
    <source>
        <dbReference type="SAM" id="Phobius"/>
    </source>
</evidence>
<sequence>MKRKSTRSLTSPSFYRSDLSRLNLASSPVTLRAVLLGCILLPINAYWIAMVEMVWHGFHFSATSIPMNVIFIVF</sequence>
<evidence type="ECO:0000313" key="3">
    <source>
        <dbReference type="EMBL" id="SVC92806.1"/>
    </source>
</evidence>
<dbReference type="EMBL" id="UINC01119177">
    <property type="protein sequence ID" value="SVC92806.1"/>
    <property type="molecule type" value="Genomic_DNA"/>
</dbReference>
<dbReference type="InterPro" id="IPR046712">
    <property type="entry name" value="DUF6785"/>
</dbReference>
<keyword evidence="1" id="KW-1133">Transmembrane helix</keyword>
<keyword evidence="1" id="KW-0812">Transmembrane</keyword>
<protein>
    <recommendedName>
        <fullName evidence="2">DUF6785 domain-containing protein</fullName>
    </recommendedName>
</protein>
<keyword evidence="1" id="KW-0472">Membrane</keyword>
<gene>
    <name evidence="3" type="ORF">METZ01_LOCUS345660</name>
</gene>
<feature type="non-terminal residue" evidence="3">
    <location>
        <position position="74"/>
    </location>
</feature>
<name>A0A382R528_9ZZZZ</name>
<evidence type="ECO:0000259" key="2">
    <source>
        <dbReference type="Pfam" id="PF20581"/>
    </source>
</evidence>
<organism evidence="3">
    <name type="scientific">marine metagenome</name>
    <dbReference type="NCBI Taxonomy" id="408172"/>
    <lineage>
        <taxon>unclassified sequences</taxon>
        <taxon>metagenomes</taxon>
        <taxon>ecological metagenomes</taxon>
    </lineage>
</organism>
<proteinExistence type="predicted"/>
<feature type="domain" description="DUF6785" evidence="2">
    <location>
        <begin position="30"/>
        <end position="74"/>
    </location>
</feature>
<reference evidence="3" key="1">
    <citation type="submission" date="2018-05" db="EMBL/GenBank/DDBJ databases">
        <authorList>
            <person name="Lanie J.A."/>
            <person name="Ng W.-L."/>
            <person name="Kazmierczak K.M."/>
            <person name="Andrzejewski T.M."/>
            <person name="Davidsen T.M."/>
            <person name="Wayne K.J."/>
            <person name="Tettelin H."/>
            <person name="Glass J.I."/>
            <person name="Rusch D."/>
            <person name="Podicherti R."/>
            <person name="Tsui H.-C.T."/>
            <person name="Winkler M.E."/>
        </authorList>
    </citation>
    <scope>NUCLEOTIDE SEQUENCE</scope>
</reference>